<evidence type="ECO:0000256" key="1">
    <source>
        <dbReference type="ARBA" id="ARBA00006739"/>
    </source>
</evidence>
<protein>
    <recommendedName>
        <fullName evidence="4">Glycosyltransferase 2-like domain-containing protein</fullName>
    </recommendedName>
</protein>
<evidence type="ECO:0000256" key="2">
    <source>
        <dbReference type="ARBA" id="ARBA00022676"/>
    </source>
</evidence>
<proteinExistence type="inferred from homology"/>
<dbReference type="Pfam" id="PF00535">
    <property type="entry name" value="Glycos_transf_2"/>
    <property type="match status" value="1"/>
</dbReference>
<feature type="domain" description="Glycosyltransferase 2-like" evidence="4">
    <location>
        <begin position="4"/>
        <end position="164"/>
    </location>
</feature>
<organism evidence="5 6">
    <name type="scientific">Candidatus Woesebacteria bacterium GWA1_41_8</name>
    <dbReference type="NCBI Taxonomy" id="1802471"/>
    <lineage>
        <taxon>Bacteria</taxon>
        <taxon>Candidatus Woeseibacteriota</taxon>
    </lineage>
</organism>
<name>A0A1F7WJZ1_9BACT</name>
<reference evidence="5 6" key="1">
    <citation type="journal article" date="2016" name="Nat. Commun.">
        <title>Thousands of microbial genomes shed light on interconnected biogeochemical processes in an aquifer system.</title>
        <authorList>
            <person name="Anantharaman K."/>
            <person name="Brown C.T."/>
            <person name="Hug L.A."/>
            <person name="Sharon I."/>
            <person name="Castelle C.J."/>
            <person name="Probst A.J."/>
            <person name="Thomas B.C."/>
            <person name="Singh A."/>
            <person name="Wilkins M.J."/>
            <person name="Karaoz U."/>
            <person name="Brodie E.L."/>
            <person name="Williams K.H."/>
            <person name="Hubbard S.S."/>
            <person name="Banfield J.F."/>
        </authorList>
    </citation>
    <scope>NUCLEOTIDE SEQUENCE [LARGE SCALE GENOMIC DNA]</scope>
</reference>
<dbReference type="STRING" id="1802471.A2115_03460"/>
<dbReference type="Proteomes" id="UP000176198">
    <property type="component" value="Unassembled WGS sequence"/>
</dbReference>
<evidence type="ECO:0000256" key="3">
    <source>
        <dbReference type="ARBA" id="ARBA00022679"/>
    </source>
</evidence>
<keyword evidence="2" id="KW-0328">Glycosyltransferase</keyword>
<comment type="similarity">
    <text evidence="1">Belongs to the glycosyltransferase 2 family.</text>
</comment>
<dbReference type="GO" id="GO:0016757">
    <property type="term" value="F:glycosyltransferase activity"/>
    <property type="evidence" value="ECO:0007669"/>
    <property type="project" value="UniProtKB-KW"/>
</dbReference>
<evidence type="ECO:0000313" key="6">
    <source>
        <dbReference type="Proteomes" id="UP000176198"/>
    </source>
</evidence>
<dbReference type="InterPro" id="IPR001173">
    <property type="entry name" value="Glyco_trans_2-like"/>
</dbReference>
<keyword evidence="3" id="KW-0808">Transferase</keyword>
<sequence length="296" mass="33237">MEVTIVIPTFNGKGLIEKNLPKVTEAMGNIANGVKEITVVDDGSKDETVEFLKKNFPQVRLIRHKRNLGFPASVNSGVKEASTPLIALLNSDVSPSANFLESALPHFENKKVFAVSLNEEGKSLTWTKGHFKDGFVGWEPGPKDRGVHETFWVSGGSGVFRKSIWDELGGMDEALFSPFYWEDLDICYRAAKRGYQLLWEPGAKVEHKHESTIGLLPQKYVETIRERNQLLFIWKNLTSPNLFKRHLIGLIKRCLGHPGYIRIVLAALPKLGAVLDARKRELKEGRVSDEAIFART</sequence>
<comment type="caution">
    <text evidence="5">The sequence shown here is derived from an EMBL/GenBank/DDBJ whole genome shotgun (WGS) entry which is preliminary data.</text>
</comment>
<dbReference type="PANTHER" id="PTHR43179:SF12">
    <property type="entry name" value="GALACTOFURANOSYLTRANSFERASE GLFT2"/>
    <property type="match status" value="1"/>
</dbReference>
<dbReference type="PANTHER" id="PTHR43179">
    <property type="entry name" value="RHAMNOSYLTRANSFERASE WBBL"/>
    <property type="match status" value="1"/>
</dbReference>
<dbReference type="CDD" id="cd04186">
    <property type="entry name" value="GT_2_like_c"/>
    <property type="match status" value="1"/>
</dbReference>
<evidence type="ECO:0000313" key="5">
    <source>
        <dbReference type="EMBL" id="OGM03121.1"/>
    </source>
</evidence>
<dbReference type="InterPro" id="IPR029044">
    <property type="entry name" value="Nucleotide-diphossugar_trans"/>
</dbReference>
<dbReference type="Gene3D" id="3.90.550.10">
    <property type="entry name" value="Spore Coat Polysaccharide Biosynthesis Protein SpsA, Chain A"/>
    <property type="match status" value="1"/>
</dbReference>
<dbReference type="AlphaFoldDB" id="A0A1F7WJZ1"/>
<gene>
    <name evidence="5" type="ORF">A2115_03460</name>
</gene>
<evidence type="ECO:0000259" key="4">
    <source>
        <dbReference type="Pfam" id="PF00535"/>
    </source>
</evidence>
<accession>A0A1F7WJZ1</accession>
<dbReference type="EMBL" id="MGFJ01000006">
    <property type="protein sequence ID" value="OGM03121.1"/>
    <property type="molecule type" value="Genomic_DNA"/>
</dbReference>
<dbReference type="SUPFAM" id="SSF53448">
    <property type="entry name" value="Nucleotide-diphospho-sugar transferases"/>
    <property type="match status" value="1"/>
</dbReference>